<proteinExistence type="predicted"/>
<comment type="caution">
    <text evidence="2">The sequence shown here is derived from an EMBL/GenBank/DDBJ whole genome shotgun (WGS) entry which is preliminary data.</text>
</comment>
<dbReference type="InterPro" id="IPR026157">
    <property type="entry name" value="LZTFL1"/>
</dbReference>
<sequence>MLQLIAMRIDVDSLALEILESKSLLAEVLAETQRELKDLKEGKAEDVEKDLKHLEDEMYEVKKELEATMCANAYTQQHLESDLVETKQQLLEVQAQLQLAEKELEV</sequence>
<accession>A0A8T0ECK1</accession>
<reference evidence="2" key="2">
    <citation type="submission" date="2020-06" db="EMBL/GenBank/DDBJ databases">
        <authorList>
            <person name="Sheffer M."/>
        </authorList>
    </citation>
    <scope>NUCLEOTIDE SEQUENCE</scope>
</reference>
<evidence type="ECO:0000256" key="1">
    <source>
        <dbReference type="SAM" id="Coils"/>
    </source>
</evidence>
<organism evidence="2 3">
    <name type="scientific">Argiope bruennichi</name>
    <name type="common">Wasp spider</name>
    <name type="synonym">Aranea bruennichi</name>
    <dbReference type="NCBI Taxonomy" id="94029"/>
    <lineage>
        <taxon>Eukaryota</taxon>
        <taxon>Metazoa</taxon>
        <taxon>Ecdysozoa</taxon>
        <taxon>Arthropoda</taxon>
        <taxon>Chelicerata</taxon>
        <taxon>Arachnida</taxon>
        <taxon>Araneae</taxon>
        <taxon>Araneomorphae</taxon>
        <taxon>Entelegynae</taxon>
        <taxon>Araneoidea</taxon>
        <taxon>Araneidae</taxon>
        <taxon>Argiope</taxon>
    </lineage>
</organism>
<dbReference type="Proteomes" id="UP000807504">
    <property type="component" value="Unassembled WGS sequence"/>
</dbReference>
<reference evidence="2" key="1">
    <citation type="journal article" date="2020" name="bioRxiv">
        <title>Chromosome-level reference genome of the European wasp spider Argiope bruennichi: a resource for studies on range expansion and evolutionary adaptation.</title>
        <authorList>
            <person name="Sheffer M.M."/>
            <person name="Hoppe A."/>
            <person name="Krehenwinkel H."/>
            <person name="Uhl G."/>
            <person name="Kuss A.W."/>
            <person name="Jensen L."/>
            <person name="Jensen C."/>
            <person name="Gillespie R.G."/>
            <person name="Hoff K.J."/>
            <person name="Prost S."/>
        </authorList>
    </citation>
    <scope>NUCLEOTIDE SEQUENCE</scope>
</reference>
<evidence type="ECO:0000313" key="2">
    <source>
        <dbReference type="EMBL" id="KAF8770862.1"/>
    </source>
</evidence>
<dbReference type="Pfam" id="PF15294">
    <property type="entry name" value="Leu_zip"/>
    <property type="match status" value="1"/>
</dbReference>
<gene>
    <name evidence="2" type="ORF">HNY73_018344</name>
</gene>
<dbReference type="AlphaFoldDB" id="A0A8T0ECK1"/>
<feature type="coiled-coil region" evidence="1">
    <location>
        <begin position="22"/>
        <end position="103"/>
    </location>
</feature>
<dbReference type="EMBL" id="JABXBU010002228">
    <property type="protein sequence ID" value="KAF8770862.1"/>
    <property type="molecule type" value="Genomic_DNA"/>
</dbReference>
<keyword evidence="3" id="KW-1185">Reference proteome</keyword>
<keyword evidence="1" id="KW-0175">Coiled coil</keyword>
<protein>
    <submittedName>
        <fullName evidence="2">Uncharacterized protein</fullName>
    </submittedName>
</protein>
<name>A0A8T0ECK1_ARGBR</name>
<evidence type="ECO:0000313" key="3">
    <source>
        <dbReference type="Proteomes" id="UP000807504"/>
    </source>
</evidence>